<dbReference type="Proteomes" id="UP000027093">
    <property type="component" value="Chromosome"/>
</dbReference>
<dbReference type="SUPFAM" id="SSF53850">
    <property type="entry name" value="Periplasmic binding protein-like II"/>
    <property type="match status" value="1"/>
</dbReference>
<name>A0A060HUD8_9ARCH</name>
<dbReference type="GeneID" id="74947694"/>
<dbReference type="PANTHER" id="PTHR42996">
    <property type="entry name" value="PHOSPHATE-BINDING PROTEIN PSTS"/>
    <property type="match status" value="1"/>
</dbReference>
<dbReference type="Gene3D" id="3.40.190.10">
    <property type="entry name" value="Periplasmic binding protein-like II"/>
    <property type="match status" value="2"/>
</dbReference>
<feature type="domain" description="PBP" evidence="3">
    <location>
        <begin position="65"/>
        <end position="377"/>
    </location>
</feature>
<evidence type="ECO:0000259" key="3">
    <source>
        <dbReference type="Pfam" id="PF12849"/>
    </source>
</evidence>
<evidence type="ECO:0000313" key="5">
    <source>
        <dbReference type="Proteomes" id="UP000027093"/>
    </source>
</evidence>
<evidence type="ECO:0000313" key="4">
    <source>
        <dbReference type="EMBL" id="AIC16717.1"/>
    </source>
</evidence>
<gene>
    <name evidence="4" type="ORF">NVIE_024530</name>
</gene>
<dbReference type="PANTHER" id="PTHR42996:SF1">
    <property type="entry name" value="PHOSPHATE-BINDING PROTEIN PSTS"/>
    <property type="match status" value="1"/>
</dbReference>
<dbReference type="KEGG" id="nvn:NVIE_024530"/>
<proteinExistence type="inferred from homology"/>
<protein>
    <recommendedName>
        <fullName evidence="3">PBP domain-containing protein</fullName>
    </recommendedName>
</protein>
<dbReference type="HOGENOM" id="CLU_649922_0_0_2"/>
<dbReference type="OrthoDB" id="10255at2157"/>
<dbReference type="AlphaFoldDB" id="A0A060HUD8"/>
<dbReference type="EMBL" id="CP007536">
    <property type="protein sequence ID" value="AIC16717.1"/>
    <property type="molecule type" value="Genomic_DNA"/>
</dbReference>
<comment type="similarity">
    <text evidence="1">Belongs to the PstS family.</text>
</comment>
<evidence type="ECO:0000256" key="1">
    <source>
        <dbReference type="ARBA" id="ARBA00008725"/>
    </source>
</evidence>
<accession>A0A060HUD8</accession>
<dbReference type="STRING" id="926571.NVIE_024530"/>
<feature type="compositionally biased region" description="Gly residues" evidence="2">
    <location>
        <begin position="52"/>
        <end position="64"/>
    </location>
</feature>
<keyword evidence="5" id="KW-1185">Reference proteome</keyword>
<reference evidence="4 5" key="1">
    <citation type="journal article" date="2014" name="Int. J. Syst. Evol. Microbiol.">
        <title>Nitrososphaera viennensis gen. nov., sp. nov., an aerobic and mesophilic, ammonia-oxidizing archaeon from soil and a member of the archaeal phylum Thaumarchaeota.</title>
        <authorList>
            <person name="Stieglmeier M."/>
            <person name="Klingl A."/>
            <person name="Alves R.J."/>
            <person name="Rittmann S.K."/>
            <person name="Melcher M."/>
            <person name="Leisch N."/>
            <person name="Schleper C."/>
        </authorList>
    </citation>
    <scope>NUCLEOTIDE SEQUENCE [LARGE SCALE GENOMIC DNA]</scope>
    <source>
        <strain evidence="4">EN76</strain>
    </source>
</reference>
<dbReference type="Pfam" id="PF12849">
    <property type="entry name" value="PBP_like_2"/>
    <property type="match status" value="1"/>
</dbReference>
<feature type="region of interest" description="Disordered" evidence="2">
    <location>
        <begin position="39"/>
        <end position="70"/>
    </location>
</feature>
<dbReference type="InterPro" id="IPR050962">
    <property type="entry name" value="Phosphate-bind_PstS"/>
</dbReference>
<dbReference type="RefSeq" id="WP_075055425.1">
    <property type="nucleotide sequence ID" value="NZ_CP007536.1"/>
</dbReference>
<evidence type="ECO:0000256" key="2">
    <source>
        <dbReference type="SAM" id="MobiDB-lite"/>
    </source>
</evidence>
<organism evidence="4 5">
    <name type="scientific">Nitrososphaera viennensis EN76</name>
    <dbReference type="NCBI Taxonomy" id="926571"/>
    <lineage>
        <taxon>Archaea</taxon>
        <taxon>Nitrososphaerota</taxon>
        <taxon>Nitrososphaeria</taxon>
        <taxon>Nitrososphaerales</taxon>
        <taxon>Nitrososphaeraceae</taxon>
        <taxon>Nitrososphaera</taxon>
    </lineage>
</organism>
<dbReference type="InterPro" id="IPR024370">
    <property type="entry name" value="PBP_domain"/>
</dbReference>
<sequence>MNRKKGAALAVGIAAAVAISVVLAVAFLYQDGARIPGSGNNNGTAPLPPDGGTNGTTAGGGGPAGKTPVNAMSSPSAMPFMEKWVNQYNSERNPGNVKVNYSDRADDASIPLLYPNVSAFLADYSADVAVASRPVAARGNFTYAGSVFLPVSPQAVAVVYNIPALPDVPSGLRLDPPTLYAVLSGNITHWDDPAIKSLNPDTSLPHEQIVVVHEGPTGSASDMLARYLASASNGTVTWPESSLVADSANSLSAMVRQTPYSIGYVDFAFAVQTRMTYASLQNSDGEYLLPSADSIGAAVRNGTVVDPALVNGTGPGNPALAGPPTVSVGQLGNGSYPVVGFYYAAFPDHRAAAGPGTNETALGGKDAAVIDFVRWIAGSEGQRILNDMQYPSVYEQNKDLEAFADRVLGTRTGSLANVEAPS</sequence>